<proteinExistence type="predicted"/>
<organism evidence="1 2">
    <name type="scientific">Smittium culicis</name>
    <dbReference type="NCBI Taxonomy" id="133412"/>
    <lineage>
        <taxon>Eukaryota</taxon>
        <taxon>Fungi</taxon>
        <taxon>Fungi incertae sedis</taxon>
        <taxon>Zoopagomycota</taxon>
        <taxon>Kickxellomycotina</taxon>
        <taxon>Harpellomycetes</taxon>
        <taxon>Harpellales</taxon>
        <taxon>Legeriomycetaceae</taxon>
        <taxon>Smittium</taxon>
    </lineage>
</organism>
<evidence type="ECO:0000313" key="2">
    <source>
        <dbReference type="Proteomes" id="UP000187283"/>
    </source>
</evidence>
<protein>
    <submittedName>
        <fullName evidence="1">Uncharacterized protein</fullName>
    </submittedName>
</protein>
<dbReference type="Proteomes" id="UP000187283">
    <property type="component" value="Unassembled WGS sequence"/>
</dbReference>
<sequence>MIDAVSATICTSDKNKIYRWVQQGANKLALCRNTPNGNKSNNKKYQENKQPIRSMCKREGASKDTFHHTAVDVCILLTR</sequence>
<comment type="caution">
    <text evidence="1">The sequence shown here is derived from an EMBL/GenBank/DDBJ whole genome shotgun (WGS) entry which is preliminary data.</text>
</comment>
<gene>
    <name evidence="1" type="ORF">AYI70_g11792</name>
</gene>
<dbReference type="EMBL" id="LSSN01005890">
    <property type="protein sequence ID" value="OMJ08065.1"/>
    <property type="molecule type" value="Genomic_DNA"/>
</dbReference>
<keyword evidence="2" id="KW-1185">Reference proteome</keyword>
<dbReference type="AlphaFoldDB" id="A0A1R1X0B8"/>
<accession>A0A1R1X0B8</accession>
<evidence type="ECO:0000313" key="1">
    <source>
        <dbReference type="EMBL" id="OMJ08065.1"/>
    </source>
</evidence>
<reference evidence="1 2" key="1">
    <citation type="submission" date="2017-01" db="EMBL/GenBank/DDBJ databases">
        <authorList>
            <person name="Mah S.A."/>
            <person name="Swanson W.J."/>
            <person name="Moy G.W."/>
            <person name="Vacquier V.D."/>
        </authorList>
    </citation>
    <scope>NUCLEOTIDE SEQUENCE [LARGE SCALE GENOMIC DNA]</scope>
    <source>
        <strain evidence="1 2">GSMNP</strain>
    </source>
</reference>
<name>A0A1R1X0B8_9FUNG</name>